<keyword evidence="5" id="KW-0808">Transferase</keyword>
<dbReference type="GO" id="GO:0005886">
    <property type="term" value="C:plasma membrane"/>
    <property type="evidence" value="ECO:0007669"/>
    <property type="project" value="UniProtKB-SubCell"/>
</dbReference>
<gene>
    <name evidence="11" type="ORF">Pta02_22650</name>
</gene>
<dbReference type="PRINTS" id="PR00344">
    <property type="entry name" value="BCTRLSENSOR"/>
</dbReference>
<dbReference type="PANTHER" id="PTHR43711">
    <property type="entry name" value="TWO-COMPONENT HISTIDINE KINASE"/>
    <property type="match status" value="1"/>
</dbReference>
<dbReference type="Pfam" id="PF00512">
    <property type="entry name" value="HisKA"/>
    <property type="match status" value="1"/>
</dbReference>
<sequence>MGRAPLLAAAIVPLVTALIFAGAGRMLGPVPAFLPAFLAVVWASDLLTAFLLITQFRAGGDRRLLALSSAYLWSAAVIVPHAMVFSGLFAPTGLLGATPSSAPWLWTAWHTGFPLLIGLALGPWPRRWEAAPVPSGRRATITAAVTGAVITGAAAVTWLVTAGAGHIPVIMVNGDYRVLTEKFGAAIIALNVISLLLAVSRFRGTVRGLESWAVIAVIASCGDVFLTLFAGARFTFGWYGARLLALVAALVVLTSLLREITTLYRRVRRHADELVRHNDELQRANALRDHLVAVVSHELRSPLTAVRGFLEIIDEHPDLSDERARQMIARSQILLGRLTMLTEDLLTTPGVQAGQLPVHMEPVDLREALSECAALFPEASIVVDCPAGPPVWADPLRLQQIVGNYVRNALKYGELPVVLEARFAAGTVDIRVRDHGGGVPQGFVPHLFDAFSRADDERTRSMAGVGLGLSIVASLARAHGGRAWYDASAGPGACFVVTLPLAPAAQSPASSERSSSQAASLDPAA</sequence>
<organism evidence="11 12">
    <name type="scientific">Planobispora takensis</name>
    <dbReference type="NCBI Taxonomy" id="1367882"/>
    <lineage>
        <taxon>Bacteria</taxon>
        <taxon>Bacillati</taxon>
        <taxon>Actinomycetota</taxon>
        <taxon>Actinomycetes</taxon>
        <taxon>Streptosporangiales</taxon>
        <taxon>Streptosporangiaceae</taxon>
        <taxon>Planobispora</taxon>
    </lineage>
</organism>
<feature type="transmembrane region" description="Helical" evidence="9">
    <location>
        <begin position="64"/>
        <end position="84"/>
    </location>
</feature>
<dbReference type="InterPro" id="IPR036097">
    <property type="entry name" value="HisK_dim/P_sf"/>
</dbReference>
<dbReference type="SMART" id="SM00387">
    <property type="entry name" value="HATPase_c"/>
    <property type="match status" value="1"/>
</dbReference>
<dbReference type="SMART" id="SM00388">
    <property type="entry name" value="HisKA"/>
    <property type="match status" value="1"/>
</dbReference>
<dbReference type="Gene3D" id="1.10.287.130">
    <property type="match status" value="1"/>
</dbReference>
<feature type="transmembrane region" description="Helical" evidence="9">
    <location>
        <begin position="33"/>
        <end position="52"/>
    </location>
</feature>
<dbReference type="EC" id="2.7.13.3" evidence="3"/>
<evidence type="ECO:0000313" key="12">
    <source>
        <dbReference type="Proteomes" id="UP000634476"/>
    </source>
</evidence>
<keyword evidence="9" id="KW-1133">Transmembrane helix</keyword>
<dbReference type="InterPro" id="IPR005467">
    <property type="entry name" value="His_kinase_dom"/>
</dbReference>
<dbReference type="InterPro" id="IPR050736">
    <property type="entry name" value="Sensor_HK_Regulatory"/>
</dbReference>
<feature type="transmembrane region" description="Helical" evidence="9">
    <location>
        <begin position="236"/>
        <end position="257"/>
    </location>
</feature>
<keyword evidence="7" id="KW-0902">Two-component regulatory system</keyword>
<evidence type="ECO:0000256" key="7">
    <source>
        <dbReference type="ARBA" id="ARBA00023012"/>
    </source>
</evidence>
<comment type="catalytic activity">
    <reaction evidence="1">
        <text>ATP + protein L-histidine = ADP + protein N-phospho-L-histidine.</text>
        <dbReference type="EC" id="2.7.13.3"/>
    </reaction>
</comment>
<dbReference type="InterPro" id="IPR004358">
    <property type="entry name" value="Sig_transdc_His_kin-like_C"/>
</dbReference>
<keyword evidence="9" id="KW-0812">Transmembrane</keyword>
<dbReference type="Pfam" id="PF02518">
    <property type="entry name" value="HATPase_c"/>
    <property type="match status" value="1"/>
</dbReference>
<dbReference type="InterPro" id="IPR036890">
    <property type="entry name" value="HATPase_C_sf"/>
</dbReference>
<dbReference type="Pfam" id="PF17158">
    <property type="entry name" value="MASE4"/>
    <property type="match status" value="1"/>
</dbReference>
<dbReference type="CDD" id="cd00075">
    <property type="entry name" value="HATPase"/>
    <property type="match status" value="1"/>
</dbReference>
<dbReference type="SUPFAM" id="SSF47384">
    <property type="entry name" value="Homodimeric domain of signal transducing histidine kinase"/>
    <property type="match status" value="1"/>
</dbReference>
<accession>A0A8J3STI4</accession>
<feature type="transmembrane region" description="Helical" evidence="9">
    <location>
        <begin position="104"/>
        <end position="122"/>
    </location>
</feature>
<dbReference type="Gene3D" id="3.30.565.10">
    <property type="entry name" value="Histidine kinase-like ATPase, C-terminal domain"/>
    <property type="match status" value="1"/>
</dbReference>
<name>A0A8J3STI4_9ACTN</name>
<dbReference type="AlphaFoldDB" id="A0A8J3STI4"/>
<dbReference type="PANTHER" id="PTHR43711:SF1">
    <property type="entry name" value="HISTIDINE KINASE 1"/>
    <property type="match status" value="1"/>
</dbReference>
<dbReference type="SUPFAM" id="SSF55874">
    <property type="entry name" value="ATPase domain of HSP90 chaperone/DNA topoisomerase II/histidine kinase"/>
    <property type="match status" value="1"/>
</dbReference>
<evidence type="ECO:0000256" key="9">
    <source>
        <dbReference type="SAM" id="Phobius"/>
    </source>
</evidence>
<comment type="subcellular location">
    <subcellularLocation>
        <location evidence="2">Cell membrane</location>
    </subcellularLocation>
</comment>
<evidence type="ECO:0000256" key="6">
    <source>
        <dbReference type="ARBA" id="ARBA00022777"/>
    </source>
</evidence>
<dbReference type="EMBL" id="BOOK01000014">
    <property type="protein sequence ID" value="GII00257.1"/>
    <property type="molecule type" value="Genomic_DNA"/>
</dbReference>
<evidence type="ECO:0000256" key="8">
    <source>
        <dbReference type="SAM" id="MobiDB-lite"/>
    </source>
</evidence>
<dbReference type="PROSITE" id="PS50109">
    <property type="entry name" value="HIS_KIN"/>
    <property type="match status" value="1"/>
</dbReference>
<evidence type="ECO:0000259" key="10">
    <source>
        <dbReference type="PROSITE" id="PS50109"/>
    </source>
</evidence>
<keyword evidence="6" id="KW-0418">Kinase</keyword>
<keyword evidence="4" id="KW-0597">Phosphoprotein</keyword>
<feature type="domain" description="Histidine kinase" evidence="10">
    <location>
        <begin position="294"/>
        <end position="503"/>
    </location>
</feature>
<reference evidence="11" key="1">
    <citation type="submission" date="2021-01" db="EMBL/GenBank/DDBJ databases">
        <title>Whole genome shotgun sequence of Planobispora takensis NBRC 109077.</title>
        <authorList>
            <person name="Komaki H."/>
            <person name="Tamura T."/>
        </authorList>
    </citation>
    <scope>NUCLEOTIDE SEQUENCE</scope>
    <source>
        <strain evidence="11">NBRC 109077</strain>
    </source>
</reference>
<dbReference type="InterPro" id="IPR033424">
    <property type="entry name" value="MASE4"/>
</dbReference>
<dbReference type="Proteomes" id="UP000634476">
    <property type="component" value="Unassembled WGS sequence"/>
</dbReference>
<protein>
    <recommendedName>
        <fullName evidence="3">histidine kinase</fullName>
        <ecNumber evidence="3">2.7.13.3</ecNumber>
    </recommendedName>
</protein>
<proteinExistence type="predicted"/>
<comment type="caution">
    <text evidence="11">The sequence shown here is derived from an EMBL/GenBank/DDBJ whole genome shotgun (WGS) entry which is preliminary data.</text>
</comment>
<evidence type="ECO:0000256" key="3">
    <source>
        <dbReference type="ARBA" id="ARBA00012438"/>
    </source>
</evidence>
<feature type="region of interest" description="Disordered" evidence="8">
    <location>
        <begin position="506"/>
        <end position="525"/>
    </location>
</feature>
<dbReference type="InterPro" id="IPR003661">
    <property type="entry name" value="HisK_dim/P_dom"/>
</dbReference>
<dbReference type="GO" id="GO:0000155">
    <property type="term" value="F:phosphorelay sensor kinase activity"/>
    <property type="evidence" value="ECO:0007669"/>
    <property type="project" value="InterPro"/>
</dbReference>
<evidence type="ECO:0000313" key="11">
    <source>
        <dbReference type="EMBL" id="GII00257.1"/>
    </source>
</evidence>
<evidence type="ECO:0000256" key="4">
    <source>
        <dbReference type="ARBA" id="ARBA00022553"/>
    </source>
</evidence>
<evidence type="ECO:0000256" key="2">
    <source>
        <dbReference type="ARBA" id="ARBA00004236"/>
    </source>
</evidence>
<dbReference type="InterPro" id="IPR003594">
    <property type="entry name" value="HATPase_dom"/>
</dbReference>
<dbReference type="CDD" id="cd00082">
    <property type="entry name" value="HisKA"/>
    <property type="match status" value="1"/>
</dbReference>
<feature type="transmembrane region" description="Helical" evidence="9">
    <location>
        <begin position="143"/>
        <end position="171"/>
    </location>
</feature>
<evidence type="ECO:0000256" key="1">
    <source>
        <dbReference type="ARBA" id="ARBA00000085"/>
    </source>
</evidence>
<feature type="transmembrane region" description="Helical" evidence="9">
    <location>
        <begin position="212"/>
        <end position="230"/>
    </location>
</feature>
<feature type="transmembrane region" description="Helical" evidence="9">
    <location>
        <begin position="183"/>
        <end position="200"/>
    </location>
</feature>
<keyword evidence="9" id="KW-0472">Membrane</keyword>
<evidence type="ECO:0000256" key="5">
    <source>
        <dbReference type="ARBA" id="ARBA00022679"/>
    </source>
</evidence>
<keyword evidence="12" id="KW-1185">Reference proteome</keyword>